<dbReference type="RefSeq" id="WP_264893418.1">
    <property type="nucleotide sequence ID" value="NZ_CP110257.1"/>
</dbReference>
<gene>
    <name evidence="3" type="ORF">OMP39_03490</name>
</gene>
<dbReference type="Proteomes" id="UP001163266">
    <property type="component" value="Chromosome"/>
</dbReference>
<evidence type="ECO:0000256" key="1">
    <source>
        <dbReference type="SAM" id="MobiDB-lite"/>
    </source>
</evidence>
<dbReference type="Pfam" id="PF11790">
    <property type="entry name" value="Glyco_hydro_cc"/>
    <property type="match status" value="1"/>
</dbReference>
<feature type="compositionally biased region" description="Low complexity" evidence="1">
    <location>
        <begin position="356"/>
        <end position="365"/>
    </location>
</feature>
<feature type="region of interest" description="Disordered" evidence="1">
    <location>
        <begin position="343"/>
        <end position="365"/>
    </location>
</feature>
<keyword evidence="4" id="KW-1185">Reference proteome</keyword>
<dbReference type="InterPro" id="IPR051923">
    <property type="entry name" value="Glycosyl_Hydrolase_39"/>
</dbReference>
<dbReference type="SUPFAM" id="SSF51445">
    <property type="entry name" value="(Trans)glycosidases"/>
    <property type="match status" value="1"/>
</dbReference>
<accession>A0ABY6MUJ7</accession>
<protein>
    <recommendedName>
        <fullName evidence="2">Asl1-like glycosyl hydrolase catalytic domain-containing protein</fullName>
    </recommendedName>
</protein>
<evidence type="ECO:0000313" key="4">
    <source>
        <dbReference type="Proteomes" id="UP001163266"/>
    </source>
</evidence>
<dbReference type="PANTHER" id="PTHR12631:SF10">
    <property type="entry name" value="BETA-XYLOSIDASE-LIKE PROTEIN-RELATED"/>
    <property type="match status" value="1"/>
</dbReference>
<proteinExistence type="predicted"/>
<dbReference type="Gene3D" id="3.20.20.80">
    <property type="entry name" value="Glycosidases"/>
    <property type="match status" value="1"/>
</dbReference>
<evidence type="ECO:0000313" key="3">
    <source>
        <dbReference type="EMBL" id="UZD55664.1"/>
    </source>
</evidence>
<name>A0ABY6MUJ7_9BURK</name>
<dbReference type="EMBL" id="CP110257">
    <property type="protein sequence ID" value="UZD55664.1"/>
    <property type="molecule type" value="Genomic_DNA"/>
</dbReference>
<sequence>MRFRLVDEGGRGGAHLIFPARFQRGEPYRATLKIRAREPILVDVMLRRDAHPYDPFAIKTVSAGRDWQQVNVEGRVLDPATSLRIAPARPGVDVWVDEVRIAPGDAGDLAPRNSGPIPRTFFGMHLIRLGSHTQWPSFSPGILRLSDTGTTWKDLQPSPGWDFSSDGFRRLDLYLDFVRKHSRDTELLYVLGQTPAWASSDPSAKSAYGLGHNAPPRDLDLWRDYVRTLARRYAGRIRYWELWNEPDYSIFYSGPVETMVEMARIARQELKAADPENRLISPGLTTAQGLAWLHRFLSAGGGRYVDAIGFHWYFGDRPESIGAFIDNVHTLLRQHGQDDKPLWNTEGGLNVPRSPGSGSASGSAAASLTLEQQRGLVLRAMLTMWSRGVDAFCYYFWEGRFPGERMVTANYRTPTPAGLAYARGAGWMLGARMKAAERDASGRHVFTFERDGRTFRIAWSTEGRPPLDIPEDWRARRIARLDGSVDELDEAARIELSAEPVLIE</sequence>
<dbReference type="PANTHER" id="PTHR12631">
    <property type="entry name" value="ALPHA-L-IDURONIDASE"/>
    <property type="match status" value="1"/>
</dbReference>
<organism evidence="3 4">
    <name type="scientific">Caldimonas aquatica</name>
    <dbReference type="NCBI Taxonomy" id="376175"/>
    <lineage>
        <taxon>Bacteria</taxon>
        <taxon>Pseudomonadati</taxon>
        <taxon>Pseudomonadota</taxon>
        <taxon>Betaproteobacteria</taxon>
        <taxon>Burkholderiales</taxon>
        <taxon>Sphaerotilaceae</taxon>
        <taxon>Caldimonas</taxon>
    </lineage>
</organism>
<feature type="domain" description="Asl1-like glycosyl hydrolase catalytic" evidence="2">
    <location>
        <begin position="243"/>
        <end position="354"/>
    </location>
</feature>
<dbReference type="Gene3D" id="2.60.120.260">
    <property type="entry name" value="Galactose-binding domain-like"/>
    <property type="match status" value="1"/>
</dbReference>
<reference evidence="3" key="1">
    <citation type="submission" date="2022-10" db="EMBL/GenBank/DDBJ databases">
        <title>Complete genome sequence of Schlegelella aquatica LMG 23380.</title>
        <authorList>
            <person name="Musilova J."/>
            <person name="Kourilova X."/>
            <person name="Bezdicek M."/>
            <person name="Hermankova K."/>
            <person name="Obruca S."/>
            <person name="Sedlar K."/>
        </authorList>
    </citation>
    <scope>NUCLEOTIDE SEQUENCE</scope>
    <source>
        <strain evidence="3">LMG 23380</strain>
    </source>
</reference>
<evidence type="ECO:0000259" key="2">
    <source>
        <dbReference type="Pfam" id="PF11790"/>
    </source>
</evidence>
<dbReference type="InterPro" id="IPR017853">
    <property type="entry name" value="GH"/>
</dbReference>
<dbReference type="InterPro" id="IPR024655">
    <property type="entry name" value="Asl1_glyco_hydro_catalytic"/>
</dbReference>